<protein>
    <recommendedName>
        <fullName evidence="1">Helix-turn-helix domain-containing protein</fullName>
    </recommendedName>
</protein>
<name>A0A1Q5P3B8_9BACI</name>
<dbReference type="Pfam" id="PF12728">
    <property type="entry name" value="HTH_17"/>
    <property type="match status" value="1"/>
</dbReference>
<organism evidence="2 3">
    <name type="scientific">Domibacillus mangrovi</name>
    <dbReference type="NCBI Taxonomy" id="1714354"/>
    <lineage>
        <taxon>Bacteria</taxon>
        <taxon>Bacillati</taxon>
        <taxon>Bacillota</taxon>
        <taxon>Bacilli</taxon>
        <taxon>Bacillales</taxon>
        <taxon>Bacillaceae</taxon>
        <taxon>Domibacillus</taxon>
    </lineage>
</organism>
<feature type="domain" description="Helix-turn-helix" evidence="1">
    <location>
        <begin position="33"/>
        <end position="80"/>
    </location>
</feature>
<gene>
    <name evidence="2" type="ORF">BLL40_08090</name>
</gene>
<dbReference type="AlphaFoldDB" id="A0A1Q5P3B8"/>
<dbReference type="InterPro" id="IPR041657">
    <property type="entry name" value="HTH_17"/>
</dbReference>
<comment type="caution">
    <text evidence="2">The sequence shown here is derived from an EMBL/GenBank/DDBJ whole genome shotgun (WGS) entry which is preliminary data.</text>
</comment>
<sequence>MDQEQYNEQIEKELGIEPVIASVFEQIEDDWILTPLEVADLIGISAISVRRWCREGKLPSYRFKRKYVITGKEFKRFVKQSKVRTKAIQSVLKL</sequence>
<dbReference type="Proteomes" id="UP000186524">
    <property type="component" value="Unassembled WGS sequence"/>
</dbReference>
<dbReference type="OrthoDB" id="2868166at2"/>
<dbReference type="EMBL" id="MRWQ01000006">
    <property type="protein sequence ID" value="OKL36688.1"/>
    <property type="molecule type" value="Genomic_DNA"/>
</dbReference>
<dbReference type="SUPFAM" id="SSF46955">
    <property type="entry name" value="Putative DNA-binding domain"/>
    <property type="match status" value="1"/>
</dbReference>
<dbReference type="GO" id="GO:0003677">
    <property type="term" value="F:DNA binding"/>
    <property type="evidence" value="ECO:0007669"/>
    <property type="project" value="InterPro"/>
</dbReference>
<dbReference type="RefSeq" id="WP_073711413.1">
    <property type="nucleotide sequence ID" value="NZ_MRWQ01000006.1"/>
</dbReference>
<dbReference type="InterPro" id="IPR010093">
    <property type="entry name" value="SinI_DNA-bd"/>
</dbReference>
<evidence type="ECO:0000313" key="3">
    <source>
        <dbReference type="Proteomes" id="UP000186524"/>
    </source>
</evidence>
<accession>A0A1Q5P3B8</accession>
<evidence type="ECO:0000259" key="1">
    <source>
        <dbReference type="Pfam" id="PF12728"/>
    </source>
</evidence>
<dbReference type="InterPro" id="IPR009061">
    <property type="entry name" value="DNA-bd_dom_put_sf"/>
</dbReference>
<reference evidence="2 3" key="1">
    <citation type="submission" date="2016-12" db="EMBL/GenBank/DDBJ databases">
        <title>Domibacillus sp. SAOS 44 whole genome sequencing.</title>
        <authorList>
            <person name="Verma A."/>
            <person name="Krishnamurthi S."/>
        </authorList>
    </citation>
    <scope>NUCLEOTIDE SEQUENCE [LARGE SCALE GENOMIC DNA]</scope>
    <source>
        <strain evidence="2 3">SAOS 44</strain>
    </source>
</reference>
<dbReference type="NCBIfam" id="TIGR01764">
    <property type="entry name" value="excise"/>
    <property type="match status" value="1"/>
</dbReference>
<evidence type="ECO:0000313" key="2">
    <source>
        <dbReference type="EMBL" id="OKL36688.1"/>
    </source>
</evidence>
<keyword evidence="3" id="KW-1185">Reference proteome</keyword>
<proteinExistence type="predicted"/>